<evidence type="ECO:0000256" key="2">
    <source>
        <dbReference type="SAM" id="Phobius"/>
    </source>
</evidence>
<dbReference type="PANTHER" id="PTHR43833">
    <property type="entry name" value="POTASSIUM CHANNEL PROTEIN 2-RELATED-RELATED"/>
    <property type="match status" value="1"/>
</dbReference>
<dbReference type="OrthoDB" id="440986at2"/>
<sequence length="415" mass="43647">MSGDQRELHHLVCGDDALAAAVARRLLAAPDTRVTLAVPEYAVELVSAGLPGAASVLVADRLDAEVLARCGLVDTVTVLRQDTALRDALLARAHQPRARLVIRTELLADAAPYDARCFSPASTVARAYLSAVASTAPRRPRSLPALGGARRTPYPRRIVRNQLRARAARVALVALILALLSTTLLAVLEDLSIGQALYITLLRSAAEPDLAGSTAVQLYQVCFALLTVLGSVTTGVYLGDALQQGRTLAAAGLPPAGIRGHVVIAGLGERGTHLVRALHDAGDEIVAIDSQPTARGVRAARRRDIPVIVDDARWPDTLLHAALDRSRALVVTTPDDDTGLTIVTAARTIRPELPIVWLPRDDDLVALAGRLPHVAVPDATLDDIAGQVADLLTNHQQPQPVSSGTAADHSPVGAG</sequence>
<dbReference type="PANTHER" id="PTHR43833:SF11">
    <property type="entry name" value="VOLTAGE-GATED POTASSIUM CHANNEL KCH"/>
    <property type="match status" value="1"/>
</dbReference>
<dbReference type="Gene3D" id="3.40.50.720">
    <property type="entry name" value="NAD(P)-binding Rossmann-like Domain"/>
    <property type="match status" value="1"/>
</dbReference>
<organism evidence="4 5">
    <name type="scientific">Micromonospora echinospora</name>
    <name type="common">Micromonospora purpurea</name>
    <dbReference type="NCBI Taxonomy" id="1877"/>
    <lineage>
        <taxon>Bacteria</taxon>
        <taxon>Bacillati</taxon>
        <taxon>Actinomycetota</taxon>
        <taxon>Actinomycetes</taxon>
        <taxon>Micromonosporales</taxon>
        <taxon>Micromonosporaceae</taxon>
        <taxon>Micromonospora</taxon>
    </lineage>
</organism>
<accession>A0A1C5A4K2</accession>
<dbReference type="PROSITE" id="PS51201">
    <property type="entry name" value="RCK_N"/>
    <property type="match status" value="1"/>
</dbReference>
<keyword evidence="2" id="KW-0812">Transmembrane</keyword>
<evidence type="ECO:0000313" key="4">
    <source>
        <dbReference type="EMBL" id="SCF40145.1"/>
    </source>
</evidence>
<keyword evidence="2" id="KW-0472">Membrane</keyword>
<feature type="compositionally biased region" description="Polar residues" evidence="1">
    <location>
        <begin position="396"/>
        <end position="405"/>
    </location>
</feature>
<gene>
    <name evidence="4" type="ORF">GA0070618_6294</name>
</gene>
<evidence type="ECO:0000313" key="5">
    <source>
        <dbReference type="Proteomes" id="UP000198253"/>
    </source>
</evidence>
<dbReference type="AlphaFoldDB" id="A0A1C5A4K2"/>
<dbReference type="Proteomes" id="UP000198253">
    <property type="component" value="Chromosome I"/>
</dbReference>
<feature type="transmembrane region" description="Helical" evidence="2">
    <location>
        <begin position="167"/>
        <end position="188"/>
    </location>
</feature>
<dbReference type="GO" id="GO:0006813">
    <property type="term" value="P:potassium ion transport"/>
    <property type="evidence" value="ECO:0007669"/>
    <property type="project" value="InterPro"/>
</dbReference>
<name>A0A1C5A4K2_MICEC</name>
<evidence type="ECO:0000256" key="1">
    <source>
        <dbReference type="SAM" id="MobiDB-lite"/>
    </source>
</evidence>
<proteinExistence type="predicted"/>
<dbReference type="EMBL" id="LT607413">
    <property type="protein sequence ID" value="SCF40145.1"/>
    <property type="molecule type" value="Genomic_DNA"/>
</dbReference>
<keyword evidence="5" id="KW-1185">Reference proteome</keyword>
<dbReference type="InterPro" id="IPR050721">
    <property type="entry name" value="Trk_Ktr_HKT_K-transport"/>
</dbReference>
<dbReference type="Pfam" id="PF02254">
    <property type="entry name" value="TrkA_N"/>
    <property type="match status" value="1"/>
</dbReference>
<dbReference type="InParanoid" id="A0A1C5A4K2"/>
<evidence type="ECO:0000259" key="3">
    <source>
        <dbReference type="PROSITE" id="PS51201"/>
    </source>
</evidence>
<feature type="region of interest" description="Disordered" evidence="1">
    <location>
        <begin position="396"/>
        <end position="415"/>
    </location>
</feature>
<dbReference type="RefSeq" id="WP_088984847.1">
    <property type="nucleotide sequence ID" value="NZ_LT607413.1"/>
</dbReference>
<feature type="transmembrane region" description="Helical" evidence="2">
    <location>
        <begin position="218"/>
        <end position="238"/>
    </location>
</feature>
<keyword evidence="2" id="KW-1133">Transmembrane helix</keyword>
<dbReference type="InterPro" id="IPR003148">
    <property type="entry name" value="RCK_N"/>
</dbReference>
<dbReference type="SUPFAM" id="SSF51735">
    <property type="entry name" value="NAD(P)-binding Rossmann-fold domains"/>
    <property type="match status" value="1"/>
</dbReference>
<feature type="domain" description="RCK N-terminal" evidence="3">
    <location>
        <begin position="259"/>
        <end position="380"/>
    </location>
</feature>
<protein>
    <submittedName>
        <fullName evidence="4">TrkA-N domain-containing protein</fullName>
    </submittedName>
</protein>
<reference evidence="5" key="1">
    <citation type="submission" date="2016-06" db="EMBL/GenBank/DDBJ databases">
        <authorList>
            <person name="Varghese N."/>
            <person name="Submissions Spin"/>
        </authorList>
    </citation>
    <scope>NUCLEOTIDE SEQUENCE [LARGE SCALE GENOMIC DNA]</scope>
    <source>
        <strain evidence="5">DSM 43816</strain>
    </source>
</reference>
<dbReference type="InterPro" id="IPR036291">
    <property type="entry name" value="NAD(P)-bd_dom_sf"/>
</dbReference>